<gene>
    <name evidence="2" type="ORF">MUN88_18365</name>
</gene>
<dbReference type="NCBIfam" id="TIGR02898">
    <property type="entry name" value="spore_YhcN_YlaJ"/>
    <property type="match status" value="1"/>
</dbReference>
<protein>
    <submittedName>
        <fullName evidence="2">YhcN/YlaJ family sporulation lipoprotein</fullName>
    </submittedName>
</protein>
<accession>A0ABY4EU96</accession>
<feature type="region of interest" description="Disordered" evidence="1">
    <location>
        <begin position="32"/>
        <end position="51"/>
    </location>
</feature>
<dbReference type="PROSITE" id="PS51257">
    <property type="entry name" value="PROKAR_LIPOPROTEIN"/>
    <property type="match status" value="1"/>
</dbReference>
<evidence type="ECO:0000313" key="2">
    <source>
        <dbReference type="EMBL" id="UOQ47994.1"/>
    </source>
</evidence>
<name>A0ABY4EU96_9BACI</name>
<feature type="region of interest" description="Disordered" evidence="1">
    <location>
        <begin position="162"/>
        <end position="197"/>
    </location>
</feature>
<dbReference type="InterPro" id="IPR014247">
    <property type="entry name" value="Spore_lipoprot_YhcN/YlaJ"/>
</dbReference>
<keyword evidence="2" id="KW-0449">Lipoprotein</keyword>
<dbReference type="Proteomes" id="UP000831782">
    <property type="component" value="Chromosome"/>
</dbReference>
<keyword evidence="3" id="KW-1185">Reference proteome</keyword>
<dbReference type="RefSeq" id="WP_244717863.1">
    <property type="nucleotide sequence ID" value="NZ_CP095072.1"/>
</dbReference>
<organism evidence="2 3">
    <name type="scientific">Gracilibacillus caseinilyticus</name>
    <dbReference type="NCBI Taxonomy" id="2932256"/>
    <lineage>
        <taxon>Bacteria</taxon>
        <taxon>Bacillati</taxon>
        <taxon>Bacillota</taxon>
        <taxon>Bacilli</taxon>
        <taxon>Bacillales</taxon>
        <taxon>Bacillaceae</taxon>
        <taxon>Gracilibacillus</taxon>
    </lineage>
</organism>
<evidence type="ECO:0000313" key="3">
    <source>
        <dbReference type="Proteomes" id="UP000831782"/>
    </source>
</evidence>
<dbReference type="InterPro" id="IPR019076">
    <property type="entry name" value="Spore_lipoprot_YhcN/YlaJ-like"/>
</dbReference>
<dbReference type="EMBL" id="CP095072">
    <property type="protein sequence ID" value="UOQ47994.1"/>
    <property type="molecule type" value="Genomic_DNA"/>
</dbReference>
<evidence type="ECO:0000256" key="1">
    <source>
        <dbReference type="SAM" id="MobiDB-lite"/>
    </source>
</evidence>
<dbReference type="Pfam" id="PF09580">
    <property type="entry name" value="Spore_YhcN_YlaJ"/>
    <property type="match status" value="1"/>
</dbReference>
<feature type="compositionally biased region" description="Acidic residues" evidence="1">
    <location>
        <begin position="177"/>
        <end position="189"/>
    </location>
</feature>
<reference evidence="2 3" key="1">
    <citation type="submission" date="2022-04" db="EMBL/GenBank/DDBJ databases">
        <title>Gracilibacillus sp. isolated from saltern.</title>
        <authorList>
            <person name="Won M."/>
            <person name="Lee C.-M."/>
            <person name="Woen H.-Y."/>
            <person name="Kwon S.-W."/>
        </authorList>
    </citation>
    <scope>NUCLEOTIDE SEQUENCE [LARGE SCALE GENOMIC DNA]</scope>
    <source>
        <strain evidence="2 3">SSWR10-1</strain>
    </source>
</reference>
<sequence length="197" mass="22294">MMKYLIFFCLSLILFGCQQDVQENDLAQNTDDDLGAVQVKNSDPTPSDDMDNQEKAQYLANVASQVPNVNDATALITNRGVIVSIDVNEDLDRSRVGTIKYAVLEALEHDPYGRKAIIIADADVFKRLQAMGEKIQEGHPIEAFTEEIANITGRWMPELPLNEKQTKNIDQNKQIMEDQEKEDLEEINDEQSNHQKD</sequence>
<proteinExistence type="predicted"/>